<dbReference type="Proteomes" id="UP000046155">
    <property type="component" value="Unassembled WGS sequence"/>
</dbReference>
<dbReference type="InterPro" id="IPR007337">
    <property type="entry name" value="RelB/DinJ"/>
</dbReference>
<organism evidence="3 4">
    <name type="scientific">Syntrophaceticus schinkii</name>
    <dbReference type="NCBI Taxonomy" id="499207"/>
    <lineage>
        <taxon>Bacteria</taxon>
        <taxon>Bacillati</taxon>
        <taxon>Bacillota</taxon>
        <taxon>Clostridia</taxon>
        <taxon>Thermoanaerobacterales</taxon>
        <taxon>Thermoanaerobacterales Family III. Incertae Sedis</taxon>
        <taxon>Syntrophaceticus</taxon>
    </lineage>
</organism>
<evidence type="ECO:0000256" key="1">
    <source>
        <dbReference type="ARBA" id="ARBA00010562"/>
    </source>
</evidence>
<dbReference type="GO" id="GO:0006355">
    <property type="term" value="P:regulation of DNA-templated transcription"/>
    <property type="evidence" value="ECO:0007669"/>
    <property type="project" value="InterPro"/>
</dbReference>
<dbReference type="GO" id="GO:0006351">
    <property type="term" value="P:DNA-templated transcription"/>
    <property type="evidence" value="ECO:0007669"/>
    <property type="project" value="TreeGrafter"/>
</dbReference>
<accession>A0A0B7MND5</accession>
<keyword evidence="4" id="KW-1185">Reference proteome</keyword>
<dbReference type="PANTHER" id="PTHR38781:SF1">
    <property type="entry name" value="ANTITOXIN DINJ-RELATED"/>
    <property type="match status" value="1"/>
</dbReference>
<name>A0A0B7MND5_9FIRM</name>
<gene>
    <name evidence="3" type="ORF">SSCH_420009</name>
</gene>
<dbReference type="EMBL" id="CDRZ01000239">
    <property type="protein sequence ID" value="CEO89217.1"/>
    <property type="molecule type" value="Genomic_DNA"/>
</dbReference>
<keyword evidence="2" id="KW-1277">Toxin-antitoxin system</keyword>
<comment type="similarity">
    <text evidence="1">Belongs to the RelB/DinJ antitoxin family.</text>
</comment>
<dbReference type="InterPro" id="IPR013321">
    <property type="entry name" value="Arc_rbn_hlx_hlx"/>
</dbReference>
<dbReference type="AlphaFoldDB" id="A0A0B7MND5"/>
<dbReference type="Pfam" id="PF04221">
    <property type="entry name" value="RelB"/>
    <property type="match status" value="1"/>
</dbReference>
<dbReference type="Gene3D" id="1.10.1220.10">
    <property type="entry name" value="Met repressor-like"/>
    <property type="match status" value="1"/>
</dbReference>
<protein>
    <submittedName>
        <fullName evidence="3">Addiction module antitoxin, RelB/DinJ family</fullName>
    </submittedName>
</protein>
<evidence type="ECO:0000313" key="4">
    <source>
        <dbReference type="Proteomes" id="UP000046155"/>
    </source>
</evidence>
<dbReference type="PANTHER" id="PTHR38781">
    <property type="entry name" value="ANTITOXIN DINJ-RELATED"/>
    <property type="match status" value="1"/>
</dbReference>
<evidence type="ECO:0000256" key="2">
    <source>
        <dbReference type="ARBA" id="ARBA00022649"/>
    </source>
</evidence>
<sequence length="101" mass="11231">MAKTSNVFARVEPEIKKQAEMVLDKLGISMSNAINIFLRQVVQQNGLPFDVKVSGNKPLVYGDLTTEQFNEEIEKGLADLATGRVVSAQSVAERMRREYDG</sequence>
<dbReference type="RefSeq" id="WP_044665214.1">
    <property type="nucleotide sequence ID" value="NZ_CDRZ01000239.1"/>
</dbReference>
<evidence type="ECO:0000313" key="3">
    <source>
        <dbReference type="EMBL" id="CEO89217.1"/>
    </source>
</evidence>
<proteinExistence type="inferred from homology"/>
<reference evidence="4" key="1">
    <citation type="submission" date="2015-01" db="EMBL/GenBank/DDBJ databases">
        <authorList>
            <person name="Manzoor Shahid"/>
            <person name="Zubair Saima"/>
        </authorList>
    </citation>
    <scope>NUCLEOTIDE SEQUENCE [LARGE SCALE GENOMIC DNA]</scope>
    <source>
        <strain evidence="4">Sp3</strain>
    </source>
</reference>
<dbReference type="NCBIfam" id="TIGR02384">
    <property type="entry name" value="RelB_DinJ"/>
    <property type="match status" value="1"/>
</dbReference>
<dbReference type="OrthoDB" id="9804867at2"/>